<comment type="caution">
    <text evidence="1">The sequence shown here is derived from an EMBL/GenBank/DDBJ whole genome shotgun (WGS) entry which is preliminary data.</text>
</comment>
<dbReference type="Proteomes" id="UP001062846">
    <property type="component" value="Chromosome 5"/>
</dbReference>
<evidence type="ECO:0000313" key="1">
    <source>
        <dbReference type="EMBL" id="KAI8554788.1"/>
    </source>
</evidence>
<keyword evidence="2" id="KW-1185">Reference proteome</keyword>
<accession>A0ACC0NQA8</accession>
<name>A0ACC0NQA8_RHOML</name>
<protein>
    <submittedName>
        <fullName evidence="1">Uncharacterized protein</fullName>
    </submittedName>
</protein>
<proteinExistence type="predicted"/>
<evidence type="ECO:0000313" key="2">
    <source>
        <dbReference type="Proteomes" id="UP001062846"/>
    </source>
</evidence>
<reference evidence="1" key="1">
    <citation type="submission" date="2022-02" db="EMBL/GenBank/DDBJ databases">
        <title>Plant Genome Project.</title>
        <authorList>
            <person name="Zhang R.-G."/>
        </authorList>
    </citation>
    <scope>NUCLEOTIDE SEQUENCE</scope>
    <source>
        <strain evidence="1">AT1</strain>
    </source>
</reference>
<dbReference type="EMBL" id="CM046392">
    <property type="protein sequence ID" value="KAI8554788.1"/>
    <property type="molecule type" value="Genomic_DNA"/>
</dbReference>
<sequence>MSVSPLSSIDPSSVLKFQSLEEIDHLERSTKKVKSSPLGGALLDLAEPMEAQETPSCDVQSQEISMEIKTPDTEIAMENIVEPPKSPSKLSFVGALMNNKPPSLSEDEIVKRFAEFPDSDDDENEMDSDGPPPATKSRIKITFSREHLKRIRAVWKGCLIIKLLGKNIGFKVLMDKLHLLWNLEGTIVPVDVGLGFYVIRFESKVDYLRVYMGGPWIIQDHYLTVRKWHSDFKADMAVAAKTAIWVRLPLLPMEYYDEATLDVIAEKLGKRLKVDNKTVISARGSYARICVELDLSKPLEPSVAVGKFDYLLEYEHIHLICFSCGRVGHRKEACRHSPAAGDSASIPVSTVDAAGKDDAGAVKFNGQVGWLNNVWFQVAKSTTHPLEVVAYGRHGSLEPISSHSMALGMATNV</sequence>
<organism evidence="1 2">
    <name type="scientific">Rhododendron molle</name>
    <name type="common">Chinese azalea</name>
    <name type="synonym">Azalea mollis</name>
    <dbReference type="NCBI Taxonomy" id="49168"/>
    <lineage>
        <taxon>Eukaryota</taxon>
        <taxon>Viridiplantae</taxon>
        <taxon>Streptophyta</taxon>
        <taxon>Embryophyta</taxon>
        <taxon>Tracheophyta</taxon>
        <taxon>Spermatophyta</taxon>
        <taxon>Magnoliopsida</taxon>
        <taxon>eudicotyledons</taxon>
        <taxon>Gunneridae</taxon>
        <taxon>Pentapetalae</taxon>
        <taxon>asterids</taxon>
        <taxon>Ericales</taxon>
        <taxon>Ericaceae</taxon>
        <taxon>Ericoideae</taxon>
        <taxon>Rhodoreae</taxon>
        <taxon>Rhododendron</taxon>
    </lineage>
</organism>
<gene>
    <name evidence="1" type="ORF">RHMOL_Rhmol05G0124100</name>
</gene>